<gene>
    <name evidence="2" type="ORF">HMPREF0202_00516</name>
</gene>
<evidence type="ECO:0000256" key="1">
    <source>
        <dbReference type="SAM" id="Phobius"/>
    </source>
</evidence>
<dbReference type="HOGENOM" id="CLU_591471_0_0_0"/>
<proteinExistence type="predicted"/>
<keyword evidence="1" id="KW-1133">Transmembrane helix</keyword>
<comment type="caution">
    <text evidence="2">The sequence shown here is derived from an EMBL/GenBank/DDBJ whole genome shotgun (WGS) entry which is preliminary data.</text>
</comment>
<keyword evidence="1" id="KW-0812">Transmembrane</keyword>
<feature type="transmembrane region" description="Helical" evidence="1">
    <location>
        <begin position="426"/>
        <end position="447"/>
    </location>
</feature>
<dbReference type="EMBL" id="AXZF01000018">
    <property type="protein sequence ID" value="ERT69588.1"/>
    <property type="molecule type" value="Genomic_DNA"/>
</dbReference>
<keyword evidence="1" id="KW-0472">Membrane</keyword>
<feature type="transmembrane region" description="Helical" evidence="1">
    <location>
        <begin position="219"/>
        <end position="239"/>
    </location>
</feature>
<name>U7VFI9_9FUSO</name>
<evidence type="ECO:0000313" key="2">
    <source>
        <dbReference type="EMBL" id="ERT69588.1"/>
    </source>
</evidence>
<organism evidence="2 3">
    <name type="scientific">Cetobacterium somerae ATCC BAA-474</name>
    <dbReference type="NCBI Taxonomy" id="1319815"/>
    <lineage>
        <taxon>Bacteria</taxon>
        <taxon>Fusobacteriati</taxon>
        <taxon>Fusobacteriota</taxon>
        <taxon>Fusobacteriia</taxon>
        <taxon>Fusobacteriales</taxon>
        <taxon>Fusobacteriaceae</taxon>
        <taxon>Cetobacterium</taxon>
    </lineage>
</organism>
<protein>
    <submittedName>
        <fullName evidence="2">Uncharacterized protein</fullName>
    </submittedName>
</protein>
<reference evidence="2 3" key="1">
    <citation type="submission" date="2013-08" db="EMBL/GenBank/DDBJ databases">
        <authorList>
            <person name="Weinstock G."/>
            <person name="Sodergren E."/>
            <person name="Wylie T."/>
            <person name="Fulton L."/>
            <person name="Fulton R."/>
            <person name="Fronick C."/>
            <person name="O'Laughlin M."/>
            <person name="Godfrey J."/>
            <person name="Miner T."/>
            <person name="Herter B."/>
            <person name="Appelbaum E."/>
            <person name="Cordes M."/>
            <person name="Lek S."/>
            <person name="Wollam A."/>
            <person name="Pepin K.H."/>
            <person name="Palsikar V.B."/>
            <person name="Mitreva M."/>
            <person name="Wilson R.K."/>
        </authorList>
    </citation>
    <scope>NUCLEOTIDE SEQUENCE [LARGE SCALE GENOMIC DNA]</scope>
    <source>
        <strain evidence="2 3">ATCC BAA-474</strain>
    </source>
</reference>
<accession>U7VFI9</accession>
<feature type="transmembrane region" description="Helical" evidence="1">
    <location>
        <begin position="158"/>
        <end position="175"/>
    </location>
</feature>
<dbReference type="STRING" id="1319815.HMPREF0202_00516"/>
<keyword evidence="3" id="KW-1185">Reference proteome</keyword>
<feature type="transmembrane region" description="Helical" evidence="1">
    <location>
        <begin position="136"/>
        <end position="152"/>
    </location>
</feature>
<dbReference type="AlphaFoldDB" id="U7VFI9"/>
<dbReference type="Proteomes" id="UP000017081">
    <property type="component" value="Unassembled WGS sequence"/>
</dbReference>
<evidence type="ECO:0000313" key="3">
    <source>
        <dbReference type="Proteomes" id="UP000017081"/>
    </source>
</evidence>
<sequence length="462" mass="54833">MTKEKLESIKETREILSKKDLFLLNGIYKNIFLLKNKGIVNILEGKVKKKDRSFRGKYGIKYTYSFDYINDWKINTFNTYFINKNEFFLKENEVVTLKGVVALGSFYVIEINGFNILDYVKEIKSFPSEIDKTDPIFSNFILSFIFLFAAFFNPFSKLTTVFTLCVLGCTIIFNLRGMLFSKLYETGDKLFKIEYFPTFSIDDVITNGRLTTRVSRLRCIEISIILTLIVCLIFSFKAFRIYTDGLHRNTRKEIIIEESKEYSFSDFEIGDKLILKNVQVMSDESTGIIYLLRRENSSEDNKIMTLLKELPLYPFRNESVIQISDVYDFYEKEIEFLKKYREVRKNDFMFKIDLIPENIRRYYSFSNGGVSYDLLKRNSKQILKFINGTEFSAVGIITKKNKMTEVITLDASKKDFSEKEFQNLRVMFKLYILITLLYLYLFFTYLYKYWFIKNKLEMTEEF</sequence>